<organism evidence="2 3">
    <name type="scientific">Natronogracilivirga saccharolytica</name>
    <dbReference type="NCBI Taxonomy" id="2812953"/>
    <lineage>
        <taxon>Bacteria</taxon>
        <taxon>Pseudomonadati</taxon>
        <taxon>Balneolota</taxon>
        <taxon>Balneolia</taxon>
        <taxon>Balneolales</taxon>
        <taxon>Cyclonatronaceae</taxon>
        <taxon>Natronogracilivirga</taxon>
    </lineage>
</organism>
<evidence type="ECO:0000313" key="3">
    <source>
        <dbReference type="Proteomes" id="UP000673975"/>
    </source>
</evidence>
<accession>A0A8J7RV61</accession>
<dbReference type="AlphaFoldDB" id="A0A8J7RV61"/>
<dbReference type="Proteomes" id="UP000673975">
    <property type="component" value="Unassembled WGS sequence"/>
</dbReference>
<dbReference type="InterPro" id="IPR008523">
    <property type="entry name" value="DUF805"/>
</dbReference>
<proteinExistence type="predicted"/>
<evidence type="ECO:0000313" key="2">
    <source>
        <dbReference type="EMBL" id="MBP3193542.1"/>
    </source>
</evidence>
<dbReference type="Pfam" id="PF05656">
    <property type="entry name" value="DUF805"/>
    <property type="match status" value="1"/>
</dbReference>
<dbReference type="GO" id="GO:0016020">
    <property type="term" value="C:membrane"/>
    <property type="evidence" value="ECO:0007669"/>
    <property type="project" value="InterPro"/>
</dbReference>
<sequence>MNWYLEVLRKYAVFSGWWLFISLIPLIGAIVLIIFMVQDSTPGQNQYGPNPKEMTL</sequence>
<keyword evidence="1" id="KW-1133">Transmembrane helix</keyword>
<evidence type="ECO:0000256" key="1">
    <source>
        <dbReference type="SAM" id="Phobius"/>
    </source>
</evidence>
<keyword evidence="3" id="KW-1185">Reference proteome</keyword>
<keyword evidence="1" id="KW-0472">Membrane</keyword>
<feature type="transmembrane region" description="Helical" evidence="1">
    <location>
        <begin position="12"/>
        <end position="37"/>
    </location>
</feature>
<reference evidence="2" key="1">
    <citation type="submission" date="2021-02" db="EMBL/GenBank/DDBJ databases">
        <title>Natronogracilivirga saccharolytica gen. nov. sp. nov. a new anaerobic, haloalkiliphilic carbohydrate-fermenting bacterium from soda lake and proposing of Cyclonatronumiaceae fam. nov. in the phylum Balneolaeota.</title>
        <authorList>
            <person name="Zhilina T.N."/>
            <person name="Sorokin D.Y."/>
            <person name="Zavarzina D.G."/>
            <person name="Toshchakov S.V."/>
            <person name="Kublanov I.V."/>
        </authorList>
    </citation>
    <scope>NUCLEOTIDE SEQUENCE</scope>
    <source>
        <strain evidence="2">Z-1702</strain>
    </source>
</reference>
<protein>
    <submittedName>
        <fullName evidence="2">DUF805 domain-containing protein</fullName>
    </submittedName>
</protein>
<keyword evidence="1" id="KW-0812">Transmembrane</keyword>
<name>A0A8J7RV61_9BACT</name>
<gene>
    <name evidence="2" type="ORF">NATSA_12775</name>
</gene>
<dbReference type="EMBL" id="JAFIDN010000011">
    <property type="protein sequence ID" value="MBP3193542.1"/>
    <property type="molecule type" value="Genomic_DNA"/>
</dbReference>
<comment type="caution">
    <text evidence="2">The sequence shown here is derived from an EMBL/GenBank/DDBJ whole genome shotgun (WGS) entry which is preliminary data.</text>
</comment>